<evidence type="ECO:0000256" key="1">
    <source>
        <dbReference type="ARBA" id="ARBA00022723"/>
    </source>
</evidence>
<keyword evidence="1" id="KW-0479">Metal-binding</keyword>
<feature type="region of interest" description="Disordered" evidence="3">
    <location>
        <begin position="235"/>
        <end position="283"/>
    </location>
</feature>
<dbReference type="Proteomes" id="UP000824782">
    <property type="component" value="Unassembled WGS sequence"/>
</dbReference>
<gene>
    <name evidence="4" type="ORF">GDO81_005361</name>
</gene>
<dbReference type="PANTHER" id="PTHR13857">
    <property type="entry name" value="MRNA EDITING ENZYME"/>
    <property type="match status" value="1"/>
</dbReference>
<dbReference type="InterPro" id="IPR050610">
    <property type="entry name" value="APOBEC_Cyt_Deaminase"/>
</dbReference>
<dbReference type="SUPFAM" id="SSF53927">
    <property type="entry name" value="Cytidine deaminase-like"/>
    <property type="match status" value="1"/>
</dbReference>
<proteinExistence type="predicted"/>
<dbReference type="GO" id="GO:0016554">
    <property type="term" value="P:cytidine to uridine editing"/>
    <property type="evidence" value="ECO:0007669"/>
    <property type="project" value="TreeGrafter"/>
</dbReference>
<dbReference type="GO" id="GO:0005634">
    <property type="term" value="C:nucleus"/>
    <property type="evidence" value="ECO:0007669"/>
    <property type="project" value="TreeGrafter"/>
</dbReference>
<dbReference type="Gene3D" id="3.40.140.10">
    <property type="entry name" value="Cytidine Deaminase, domain 2"/>
    <property type="match status" value="1"/>
</dbReference>
<evidence type="ECO:0000256" key="2">
    <source>
        <dbReference type="ARBA" id="ARBA00022801"/>
    </source>
</evidence>
<reference evidence="4" key="1">
    <citation type="thesis" date="2020" institute="ProQuest LLC" country="789 East Eisenhower Parkway, Ann Arbor, MI, USA">
        <title>Comparative Genomics and Chromosome Evolution.</title>
        <authorList>
            <person name="Mudd A.B."/>
        </authorList>
    </citation>
    <scope>NUCLEOTIDE SEQUENCE</scope>
    <source>
        <strain evidence="4">237g6f4</strain>
        <tissue evidence="4">Blood</tissue>
    </source>
</reference>
<dbReference type="PANTHER" id="PTHR13857:SF42">
    <property type="entry name" value="SINGLE-STRANDED DNA CYTOSINE DEAMINASE-LIKE"/>
    <property type="match status" value="1"/>
</dbReference>
<dbReference type="Pfam" id="PF18778">
    <property type="entry name" value="NAD1"/>
    <property type="match status" value="1"/>
</dbReference>
<evidence type="ECO:0000256" key="3">
    <source>
        <dbReference type="SAM" id="MobiDB-lite"/>
    </source>
</evidence>
<keyword evidence="2" id="KW-0378">Hydrolase</keyword>
<evidence type="ECO:0000313" key="5">
    <source>
        <dbReference type="Proteomes" id="UP000824782"/>
    </source>
</evidence>
<organism evidence="4 5">
    <name type="scientific">Engystomops pustulosus</name>
    <name type="common">Tungara frog</name>
    <name type="synonym">Physalaemus pustulosus</name>
    <dbReference type="NCBI Taxonomy" id="76066"/>
    <lineage>
        <taxon>Eukaryota</taxon>
        <taxon>Metazoa</taxon>
        <taxon>Chordata</taxon>
        <taxon>Craniata</taxon>
        <taxon>Vertebrata</taxon>
        <taxon>Euteleostomi</taxon>
        <taxon>Amphibia</taxon>
        <taxon>Batrachia</taxon>
        <taxon>Anura</taxon>
        <taxon>Neobatrachia</taxon>
        <taxon>Hyloidea</taxon>
        <taxon>Leptodactylidae</taxon>
        <taxon>Leiuperinae</taxon>
        <taxon>Engystomops</taxon>
    </lineage>
</organism>
<dbReference type="InterPro" id="IPR016192">
    <property type="entry name" value="APOBEC/CMP_deaminase_Zn-bd"/>
</dbReference>
<dbReference type="PROSITE" id="PS00903">
    <property type="entry name" value="CYT_DCMP_DEAMINASES_1"/>
    <property type="match status" value="1"/>
</dbReference>
<dbReference type="GO" id="GO:0003723">
    <property type="term" value="F:RNA binding"/>
    <property type="evidence" value="ECO:0007669"/>
    <property type="project" value="TreeGrafter"/>
</dbReference>
<sequence length="283" mass="33566">MSKNVGVNLTVLLGTRDCWSHKQVSLDMTMFIKKLLSEEEFHDNFNTVDFVKKTLVCFSLEDKKPLWRLWGYAYNNPGVEHAEIIVLRELSKFLGSNPMKKDSQYKVTLYATYSPCLNCCEEIWKFLQKEKVIMNLNISKFYNFYDYDNKISLKVLRKKGVEIKTMTLEDYKACFYLFVHPKEIFQPCEELDAQCERNEIDLDDLWNEEIEDDIFRRKRQNSELFTSDGDENNAFIRLQNDTKTPKKDEQKEPQAKIPVKLPPIKYMDRKEGVKRKLSFDEPN</sequence>
<keyword evidence="5" id="KW-1185">Reference proteome</keyword>
<protein>
    <recommendedName>
        <fullName evidence="6">CMP/dCMP-type deaminase domain-containing protein</fullName>
    </recommendedName>
</protein>
<evidence type="ECO:0000313" key="4">
    <source>
        <dbReference type="EMBL" id="KAG8586374.1"/>
    </source>
</evidence>
<comment type="caution">
    <text evidence="4">The sequence shown here is derived from an EMBL/GenBank/DDBJ whole genome shotgun (WGS) entry which is preliminary data.</text>
</comment>
<dbReference type="GO" id="GO:0005737">
    <property type="term" value="C:cytoplasm"/>
    <property type="evidence" value="ECO:0007669"/>
    <property type="project" value="TreeGrafter"/>
</dbReference>
<dbReference type="EMBL" id="WNYA01000002">
    <property type="protein sequence ID" value="KAG8586374.1"/>
    <property type="molecule type" value="Genomic_DNA"/>
</dbReference>
<evidence type="ECO:0008006" key="6">
    <source>
        <dbReference type="Google" id="ProtNLM"/>
    </source>
</evidence>
<accession>A0AAV7CMU3</accession>
<dbReference type="GO" id="GO:0008270">
    <property type="term" value="F:zinc ion binding"/>
    <property type="evidence" value="ECO:0007669"/>
    <property type="project" value="InterPro"/>
</dbReference>
<feature type="compositionally biased region" description="Basic and acidic residues" evidence="3">
    <location>
        <begin position="243"/>
        <end position="254"/>
    </location>
</feature>
<dbReference type="GO" id="GO:0004126">
    <property type="term" value="F:cytidine deaminase activity"/>
    <property type="evidence" value="ECO:0007669"/>
    <property type="project" value="TreeGrafter"/>
</dbReference>
<name>A0AAV7CMU3_ENGPU</name>
<dbReference type="InterPro" id="IPR016193">
    <property type="entry name" value="Cytidine_deaminase-like"/>
</dbReference>
<dbReference type="AlphaFoldDB" id="A0AAV7CMU3"/>